<gene>
    <name evidence="1" type="ORF">QAD02_018411</name>
</gene>
<dbReference type="Proteomes" id="UP001239111">
    <property type="component" value="Chromosome 1"/>
</dbReference>
<protein>
    <submittedName>
        <fullName evidence="1">Uncharacterized protein</fullName>
    </submittedName>
</protein>
<organism evidence="1 2">
    <name type="scientific">Eretmocerus hayati</name>
    <dbReference type="NCBI Taxonomy" id="131215"/>
    <lineage>
        <taxon>Eukaryota</taxon>
        <taxon>Metazoa</taxon>
        <taxon>Ecdysozoa</taxon>
        <taxon>Arthropoda</taxon>
        <taxon>Hexapoda</taxon>
        <taxon>Insecta</taxon>
        <taxon>Pterygota</taxon>
        <taxon>Neoptera</taxon>
        <taxon>Endopterygota</taxon>
        <taxon>Hymenoptera</taxon>
        <taxon>Apocrita</taxon>
        <taxon>Proctotrupomorpha</taxon>
        <taxon>Chalcidoidea</taxon>
        <taxon>Aphelinidae</taxon>
        <taxon>Aphelininae</taxon>
        <taxon>Eretmocerus</taxon>
    </lineage>
</organism>
<evidence type="ECO:0000313" key="1">
    <source>
        <dbReference type="EMBL" id="KAJ8682619.1"/>
    </source>
</evidence>
<proteinExistence type="predicted"/>
<reference evidence="1" key="1">
    <citation type="submission" date="2023-04" db="EMBL/GenBank/DDBJ databases">
        <title>A chromosome-level genome assembly of the parasitoid wasp Eretmocerus hayati.</title>
        <authorList>
            <person name="Zhong Y."/>
            <person name="Liu S."/>
            <person name="Liu Y."/>
        </authorList>
    </citation>
    <scope>NUCLEOTIDE SEQUENCE</scope>
    <source>
        <strain evidence="1">ZJU_SS_LIU_2023</strain>
    </source>
</reference>
<name>A0ACC2PH41_9HYME</name>
<accession>A0ACC2PH41</accession>
<comment type="caution">
    <text evidence="1">The sequence shown here is derived from an EMBL/GenBank/DDBJ whole genome shotgun (WGS) entry which is preliminary data.</text>
</comment>
<sequence length="173" mass="19749">MYIVQCKEDKHFILLDYKYVICDHNTVKLEDCVAFLYGGKTYRGVVKKIGDDPEEMYHDYKSCTEVQYTIEKEATSPKKKRKSKQNLPKIKNEKTKKSVPVKSSTEILKQQIFTRSTGTGEISFLAIRGGYPRALAHSFHRETCGRGVSKVAKHAHLKNPIRDAAPLQGRQKS</sequence>
<evidence type="ECO:0000313" key="2">
    <source>
        <dbReference type="Proteomes" id="UP001239111"/>
    </source>
</evidence>
<keyword evidence="2" id="KW-1185">Reference proteome</keyword>
<dbReference type="EMBL" id="CM056741">
    <property type="protein sequence ID" value="KAJ8682619.1"/>
    <property type="molecule type" value="Genomic_DNA"/>
</dbReference>